<reference evidence="2 3" key="1">
    <citation type="submission" date="2019-12" db="EMBL/GenBank/DDBJ databases">
        <title>Comparative genomics gives insights into the taxonomy of the Azoarcus-Aromatoleum group and reveals separate origins of nif in the plant-associated Azoarcus and non-plant-associated Aromatoleum sub-groups.</title>
        <authorList>
            <person name="Lafos M."/>
            <person name="Maluk M."/>
            <person name="Batista M."/>
            <person name="Junghare M."/>
            <person name="Carmona M."/>
            <person name="Faoro H."/>
            <person name="Cruz L.M."/>
            <person name="Battistoni F."/>
            <person name="De Souza E."/>
            <person name="Pedrosa F."/>
            <person name="Chen W.-M."/>
            <person name="Poole P.S."/>
            <person name="Dixon R.A."/>
            <person name="James E.K."/>
        </authorList>
    </citation>
    <scope>NUCLEOTIDE SEQUENCE [LARGE SCALE GENOMIC DNA]</scope>
    <source>
        <strain evidence="2 3">T</strain>
    </source>
</reference>
<sequence length="68" mass="7359">MREQNRDCPPEDDSRLVLVAVRPSARFHRLGGIGSLMVLYPGRDPQVLVPTPPPERGTTPEGVPADAA</sequence>
<protein>
    <submittedName>
        <fullName evidence="2">Uncharacterized protein</fullName>
    </submittedName>
</protein>
<organism evidence="2 3">
    <name type="scientific">Aromatoleum toluolicum</name>
    <dbReference type="NCBI Taxonomy" id="90060"/>
    <lineage>
        <taxon>Bacteria</taxon>
        <taxon>Pseudomonadati</taxon>
        <taxon>Pseudomonadota</taxon>
        <taxon>Betaproteobacteria</taxon>
        <taxon>Rhodocyclales</taxon>
        <taxon>Rhodocyclaceae</taxon>
        <taxon>Aromatoleum</taxon>
    </lineage>
</organism>
<comment type="caution">
    <text evidence="2">The sequence shown here is derived from an EMBL/GenBank/DDBJ whole genome shotgun (WGS) entry which is preliminary data.</text>
</comment>
<dbReference type="EMBL" id="WTVS01000041">
    <property type="protein sequence ID" value="NMF99247.1"/>
    <property type="molecule type" value="Genomic_DNA"/>
</dbReference>
<dbReference type="Proteomes" id="UP000634522">
    <property type="component" value="Unassembled WGS sequence"/>
</dbReference>
<gene>
    <name evidence="2" type="ORF">GPA27_17855</name>
</gene>
<feature type="compositionally biased region" description="Low complexity" evidence="1">
    <location>
        <begin position="56"/>
        <end position="68"/>
    </location>
</feature>
<evidence type="ECO:0000256" key="1">
    <source>
        <dbReference type="SAM" id="MobiDB-lite"/>
    </source>
</evidence>
<feature type="region of interest" description="Disordered" evidence="1">
    <location>
        <begin position="46"/>
        <end position="68"/>
    </location>
</feature>
<evidence type="ECO:0000313" key="3">
    <source>
        <dbReference type="Proteomes" id="UP000634522"/>
    </source>
</evidence>
<keyword evidence="3" id="KW-1185">Reference proteome</keyword>
<proteinExistence type="predicted"/>
<name>A0ABX1NIV3_9RHOO</name>
<dbReference type="RefSeq" id="WP_169141854.1">
    <property type="nucleotide sequence ID" value="NZ_WTVS01000041.1"/>
</dbReference>
<accession>A0ABX1NIV3</accession>
<evidence type="ECO:0000313" key="2">
    <source>
        <dbReference type="EMBL" id="NMF99247.1"/>
    </source>
</evidence>